<comment type="caution">
    <text evidence="3">The sequence shown here is derived from an EMBL/GenBank/DDBJ whole genome shotgun (WGS) entry which is preliminary data.</text>
</comment>
<proteinExistence type="predicted"/>
<gene>
    <name evidence="3" type="ORF">O181_077892</name>
</gene>
<evidence type="ECO:0008006" key="5">
    <source>
        <dbReference type="Google" id="ProtNLM"/>
    </source>
</evidence>
<name>A0A9Q3FGU3_9BASI</name>
<feature type="domain" description="Reverse transcriptase Ty1/copia-type" evidence="1">
    <location>
        <begin position="362"/>
        <end position="591"/>
    </location>
</feature>
<dbReference type="CDD" id="cd09272">
    <property type="entry name" value="RNase_HI_RT_Ty1"/>
    <property type="match status" value="1"/>
</dbReference>
<protein>
    <recommendedName>
        <fullName evidence="5">Reverse transcriptase Ty1/copia-type domain-containing protein</fullName>
    </recommendedName>
</protein>
<dbReference type="SUPFAM" id="SSF56672">
    <property type="entry name" value="DNA/RNA polymerases"/>
    <property type="match status" value="1"/>
</dbReference>
<dbReference type="InterPro" id="IPR043502">
    <property type="entry name" value="DNA/RNA_pol_sf"/>
</dbReference>
<evidence type="ECO:0000259" key="2">
    <source>
        <dbReference type="Pfam" id="PF25597"/>
    </source>
</evidence>
<organism evidence="3 4">
    <name type="scientific">Austropuccinia psidii MF-1</name>
    <dbReference type="NCBI Taxonomy" id="1389203"/>
    <lineage>
        <taxon>Eukaryota</taxon>
        <taxon>Fungi</taxon>
        <taxon>Dikarya</taxon>
        <taxon>Basidiomycota</taxon>
        <taxon>Pucciniomycotina</taxon>
        <taxon>Pucciniomycetes</taxon>
        <taxon>Pucciniales</taxon>
        <taxon>Sphaerophragmiaceae</taxon>
        <taxon>Austropuccinia</taxon>
    </lineage>
</organism>
<evidence type="ECO:0000259" key="1">
    <source>
        <dbReference type="Pfam" id="PF07727"/>
    </source>
</evidence>
<dbReference type="Pfam" id="PF07727">
    <property type="entry name" value="RVT_2"/>
    <property type="match status" value="1"/>
</dbReference>
<keyword evidence="4" id="KW-1185">Reference proteome</keyword>
<dbReference type="Proteomes" id="UP000765509">
    <property type="component" value="Unassembled WGS sequence"/>
</dbReference>
<sequence>MRLAPKNQLPIKNNQMNNLSSSMAKCLISSPSTTSKEMSNSQIKSLRMPFENEIKQVHLNIKLGNRQPSEALRQKHGMECHYCKSQGLVYLGHWVSTCPVIREILNLQKAPPSMMGFEPAIRAVSENRTAGLVDTGSQVHVSGNSDFFILKEPLERMLALNLVSPSFHINATHRGKMKLPFINSEVNNVLFCKDIPGTLISLGQTGDKTPLELWCGRRPQPKRLFPFGAKAVVHIPTEKRGKLDDRGRVCQLIGFQDDSQGYFFWDNEKEQVLNSNYVKFLDFYIGDQSDKMKITNLINKVELRLGQENTEEICNKQDSMIDSLPSITDMEIPTNIAEAKKLDWTKWEDAIQRELNSFADMNVWTPVEKRRDMKIIKTKFIFDLKRKGNPEELVYKARLVARGFCQRYGIDCEHTYAPTASLTSLRLLLAMALRNGWKTATFDVSVAYLHSPIAETIFVEAPVEFRPEWEGKVMQLNKAMYGLKQAGHFWWQHFRSIMGKIGFEAEELDQCVYKYTKEGIFVYVWMHVDDGVIFSNNNDGVMKLKNDLMKYLKIRWENGLSRIVGIDISCSENKIILSQSRFANQVVNHFEEKARTRLLMNKTTLPEWKLETTRYSTSPQEEHWQALRHLLGQQKLVATSTCAAELVAIGMTTDLLSFILQILDSTKKNIHVTLICDNKAAVMVLEGSKTRIKSLERHFYSINDLTRKYNIKLEWTSTTNQSADICTKRLGPTKHCCNCKKLLDGD</sequence>
<evidence type="ECO:0000313" key="3">
    <source>
        <dbReference type="EMBL" id="MBW0538177.1"/>
    </source>
</evidence>
<feature type="domain" description="Retroviral polymerase SH3-like" evidence="2">
    <location>
        <begin position="230"/>
        <end position="282"/>
    </location>
</feature>
<dbReference type="Pfam" id="PF25597">
    <property type="entry name" value="SH3_retrovirus"/>
    <property type="match status" value="1"/>
</dbReference>
<dbReference type="InterPro" id="IPR057670">
    <property type="entry name" value="SH3_retrovirus"/>
</dbReference>
<accession>A0A9Q3FGU3</accession>
<evidence type="ECO:0000313" key="4">
    <source>
        <dbReference type="Proteomes" id="UP000765509"/>
    </source>
</evidence>
<dbReference type="InterPro" id="IPR013103">
    <property type="entry name" value="RVT_2"/>
</dbReference>
<dbReference type="AlphaFoldDB" id="A0A9Q3FGU3"/>
<reference evidence="3" key="1">
    <citation type="submission" date="2021-03" db="EMBL/GenBank/DDBJ databases">
        <title>Draft genome sequence of rust myrtle Austropuccinia psidii MF-1, a brazilian biotype.</title>
        <authorList>
            <person name="Quecine M.C."/>
            <person name="Pachon D.M.R."/>
            <person name="Bonatelli M.L."/>
            <person name="Correr F.H."/>
            <person name="Franceschini L.M."/>
            <person name="Leite T.F."/>
            <person name="Margarido G.R.A."/>
            <person name="Almeida C.A."/>
            <person name="Ferrarezi J.A."/>
            <person name="Labate C.A."/>
        </authorList>
    </citation>
    <scope>NUCLEOTIDE SEQUENCE</scope>
    <source>
        <strain evidence="3">MF-1</strain>
    </source>
</reference>
<dbReference type="EMBL" id="AVOT02042742">
    <property type="protein sequence ID" value="MBW0538177.1"/>
    <property type="molecule type" value="Genomic_DNA"/>
</dbReference>